<dbReference type="AlphaFoldDB" id="A0A1J0LT57"/>
<keyword evidence="9" id="KW-0408">Iron</keyword>
<dbReference type="SUPFAM" id="SSF54862">
    <property type="entry name" value="4Fe-4S ferredoxins"/>
    <property type="match status" value="1"/>
</dbReference>
<feature type="domain" description="4Fe-4S ferredoxin-type" evidence="11">
    <location>
        <begin position="208"/>
        <end position="237"/>
    </location>
</feature>
<comment type="cofactor">
    <cofactor evidence="2">
        <name>[4Fe-4S] cluster</name>
        <dbReference type="ChEBI" id="CHEBI:49883"/>
    </cofactor>
</comment>
<evidence type="ECO:0000313" key="14">
    <source>
        <dbReference type="Proteomes" id="UP000182993"/>
    </source>
</evidence>
<dbReference type="NCBIfam" id="TIGR01660">
    <property type="entry name" value="narH"/>
    <property type="match status" value="1"/>
</dbReference>
<evidence type="ECO:0000313" key="15">
    <source>
        <dbReference type="Proteomes" id="UP000831120"/>
    </source>
</evidence>
<keyword evidence="4" id="KW-0813">Transport</keyword>
<evidence type="ECO:0000313" key="12">
    <source>
        <dbReference type="EMBL" id="APD08623.1"/>
    </source>
</evidence>
<dbReference type="GO" id="GO:0016020">
    <property type="term" value="C:membrane"/>
    <property type="evidence" value="ECO:0007669"/>
    <property type="project" value="TreeGrafter"/>
</dbReference>
<sequence length="511" mass="57204">MKVRAHMSMLFHLDKCIGCHTCSIACKNLWTDRKGAEYMWWNNVETRPGAGYPTGWEDQERFKGGWAYKDGHLDLRLHSRAQGLFRLFFNPALPSLDDYYEPYTFRYSDLFTAPESEYQPTAIPVSMITGEPMTPEAGPNWDDDLGGSPLYAQNDPNLKALDPEVRAQLQEIEGVVFQYLPRICNHCLNPACVAACPSGAIYKRAEDGVVLVNENKCKAWRMCVAACPYKKVYYNWATGKSEKCILCFPRLETGQAPACAHSCVGRIRYMGVLLYDADRIPEAAMVPDEDLVASQLSLILDPFDPEVIAAARDEGIDEGWIKAAQNSPIYKFVKVWGLALPLHPEYRTLAMMFYVPPLSPVVATVEKALRASQGNGGLVRLDLPETDLDFELYAGLEKARMPVKYLANLFAAGNEALILPILKKMLAVRILKRQESLEGRPTEKALKVLADAGLSLEEAEAIYRLTTLPTLEERFVLPPYHREMAAEVWNDPLAAKGEVGFGYIQPPVRGE</sequence>
<dbReference type="InterPro" id="IPR006547">
    <property type="entry name" value="NO3_Rdtase_bsu"/>
</dbReference>
<dbReference type="InterPro" id="IPR038262">
    <property type="entry name" value="Nitr_red_bet_C_sf"/>
</dbReference>
<evidence type="ECO:0000313" key="13">
    <source>
        <dbReference type="EMBL" id="BDG16019.1"/>
    </source>
</evidence>
<dbReference type="RefSeq" id="WP_071676457.1">
    <property type="nucleotide sequence ID" value="NZ_AP025593.1"/>
</dbReference>
<dbReference type="Gene3D" id="1.10.3650.10">
    <property type="entry name" value="nitrate reductase domain like"/>
    <property type="match status" value="1"/>
</dbReference>
<gene>
    <name evidence="12" type="primary">narH</name>
    <name evidence="12" type="ORF">A0O31_00415</name>
    <name evidence="13" type="ORF">TbrSNM41_07530</name>
</gene>
<evidence type="ECO:0000256" key="6">
    <source>
        <dbReference type="ARBA" id="ARBA00022723"/>
    </source>
</evidence>
<accession>A0A1J0LT57</accession>
<dbReference type="Proteomes" id="UP000182993">
    <property type="component" value="Chromosome"/>
</dbReference>
<dbReference type="OrthoDB" id="9779457at2"/>
<evidence type="ECO:0000256" key="9">
    <source>
        <dbReference type="ARBA" id="ARBA00023004"/>
    </source>
</evidence>
<reference evidence="14" key="1">
    <citation type="submission" date="2016-06" db="EMBL/GenBank/DDBJ databases">
        <title>Whole genome sequencing of Thermus brockianus strain GE-1.</title>
        <authorList>
            <person name="Schaefers C."/>
            <person name="Blank S."/>
            <person name="Wiebusch S."/>
            <person name="Elleuche S."/>
            <person name="Antranikian G."/>
        </authorList>
    </citation>
    <scope>NUCLEOTIDE SEQUENCE [LARGE SCALE GENOMIC DNA]</scope>
    <source>
        <strain evidence="14">GE-1</strain>
    </source>
</reference>
<evidence type="ECO:0000256" key="1">
    <source>
        <dbReference type="ARBA" id="ARBA00001927"/>
    </source>
</evidence>
<feature type="domain" description="4Fe-4S ferredoxin-type" evidence="11">
    <location>
        <begin position="175"/>
        <end position="206"/>
    </location>
</feature>
<keyword evidence="7" id="KW-0677">Repeat</keyword>
<dbReference type="GO" id="GO:0008940">
    <property type="term" value="F:nitrate reductase activity"/>
    <property type="evidence" value="ECO:0007669"/>
    <property type="project" value="InterPro"/>
</dbReference>
<dbReference type="Pfam" id="PF13247">
    <property type="entry name" value="Fer4_11"/>
    <property type="match status" value="1"/>
</dbReference>
<dbReference type="EMBL" id="CP016312">
    <property type="protein sequence ID" value="APD08623.1"/>
    <property type="molecule type" value="Genomic_DNA"/>
</dbReference>
<dbReference type="GO" id="GO:0009055">
    <property type="term" value="F:electron transfer activity"/>
    <property type="evidence" value="ECO:0007669"/>
    <property type="project" value="TreeGrafter"/>
</dbReference>
<dbReference type="Gene3D" id="3.30.70.20">
    <property type="match status" value="3"/>
</dbReference>
<evidence type="ECO:0000256" key="4">
    <source>
        <dbReference type="ARBA" id="ARBA00022448"/>
    </source>
</evidence>
<dbReference type="KEGG" id="tbc:A0O31_00415"/>
<dbReference type="GO" id="GO:0009061">
    <property type="term" value="P:anaerobic respiration"/>
    <property type="evidence" value="ECO:0007669"/>
    <property type="project" value="TreeGrafter"/>
</dbReference>
<evidence type="ECO:0000256" key="7">
    <source>
        <dbReference type="ARBA" id="ARBA00022737"/>
    </source>
</evidence>
<dbReference type="GO" id="GO:0009325">
    <property type="term" value="C:nitrate reductase complex"/>
    <property type="evidence" value="ECO:0007669"/>
    <property type="project" value="InterPro"/>
</dbReference>
<dbReference type="GO" id="GO:0042126">
    <property type="term" value="P:nitrate metabolic process"/>
    <property type="evidence" value="ECO:0007669"/>
    <property type="project" value="InterPro"/>
</dbReference>
<dbReference type="PANTHER" id="PTHR43518">
    <property type="entry name" value="NITRATE REDUCTASE BETA SUBUNIT"/>
    <property type="match status" value="1"/>
</dbReference>
<reference evidence="12" key="2">
    <citation type="journal article" date="2017" name="Stand. Genomic Sci.">
        <title>Complete genome sequence of Thermus brockianus GE-1 reveals key enzymes of xylan/xylose metabolism.</title>
        <authorList>
            <person name="Schaefers C."/>
            <person name="Blank S."/>
            <person name="Wiebusch S."/>
            <person name="Elleuche S."/>
            <person name="Antranikian G."/>
        </authorList>
    </citation>
    <scope>NUCLEOTIDE SEQUENCE</scope>
    <source>
        <strain evidence="12">GE-1</strain>
    </source>
</reference>
<proteinExistence type="predicted"/>
<dbReference type="Proteomes" id="UP000831120">
    <property type="component" value="Chromosome"/>
</dbReference>
<evidence type="ECO:0000256" key="8">
    <source>
        <dbReference type="ARBA" id="ARBA00022982"/>
    </source>
</evidence>
<name>A0A1J0LT57_THEBO</name>
<dbReference type="InterPro" id="IPR017896">
    <property type="entry name" value="4Fe4S_Fe-S-bd"/>
</dbReference>
<keyword evidence="6" id="KW-0479">Metal-binding</keyword>
<keyword evidence="15" id="KW-1185">Reference proteome</keyword>
<dbReference type="GO" id="GO:0051539">
    <property type="term" value="F:4 iron, 4 sulfur cluster binding"/>
    <property type="evidence" value="ECO:0007669"/>
    <property type="project" value="UniProtKB-KW"/>
</dbReference>
<reference evidence="13 15" key="3">
    <citation type="journal article" date="2022" name="Microbiol. Resour. Announc.">
        <title>Complete Genome Sequences of Thermus Strains Isolated from Senami Hot Spring in Japan.</title>
        <authorList>
            <person name="Miyazaki K."/>
        </authorList>
    </citation>
    <scope>NUCLEOTIDE SEQUENCE [LARGE SCALE GENOMIC DNA]</scope>
    <source>
        <strain evidence="13 15">SNM4-1</strain>
    </source>
</reference>
<evidence type="ECO:0000259" key="11">
    <source>
        <dbReference type="PROSITE" id="PS51379"/>
    </source>
</evidence>
<dbReference type="InterPro" id="IPR029263">
    <property type="entry name" value="Nitr_red_bet_C"/>
</dbReference>
<evidence type="ECO:0000256" key="3">
    <source>
        <dbReference type="ARBA" id="ARBA00004196"/>
    </source>
</evidence>
<dbReference type="STRING" id="56956.A0O31_00415"/>
<dbReference type="GO" id="GO:0030313">
    <property type="term" value="C:cell envelope"/>
    <property type="evidence" value="ECO:0007669"/>
    <property type="project" value="UniProtKB-SubCell"/>
</dbReference>
<dbReference type="PROSITE" id="PS51379">
    <property type="entry name" value="4FE4S_FER_2"/>
    <property type="match status" value="3"/>
</dbReference>
<evidence type="ECO:0000256" key="5">
    <source>
        <dbReference type="ARBA" id="ARBA00022485"/>
    </source>
</evidence>
<keyword evidence="10" id="KW-0411">Iron-sulfur</keyword>
<evidence type="ECO:0000256" key="10">
    <source>
        <dbReference type="ARBA" id="ARBA00023014"/>
    </source>
</evidence>
<evidence type="ECO:0000256" key="2">
    <source>
        <dbReference type="ARBA" id="ARBA00001966"/>
    </source>
</evidence>
<feature type="domain" description="4Fe-4S ferredoxin-type" evidence="11">
    <location>
        <begin position="7"/>
        <end position="36"/>
    </location>
</feature>
<comment type="cofactor">
    <cofactor evidence="1">
        <name>[3Fe-4S] cluster</name>
        <dbReference type="ChEBI" id="CHEBI:21137"/>
    </cofactor>
</comment>
<organism evidence="12 14">
    <name type="scientific">Thermus brockianus</name>
    <dbReference type="NCBI Taxonomy" id="56956"/>
    <lineage>
        <taxon>Bacteria</taxon>
        <taxon>Thermotogati</taxon>
        <taxon>Deinococcota</taxon>
        <taxon>Deinococci</taxon>
        <taxon>Thermales</taxon>
        <taxon>Thermaceae</taxon>
        <taxon>Thermus</taxon>
    </lineage>
</organism>
<dbReference type="CDD" id="cd10557">
    <property type="entry name" value="NarH_beta-like"/>
    <property type="match status" value="1"/>
</dbReference>
<keyword evidence="8" id="KW-0249">Electron transport</keyword>
<dbReference type="GO" id="GO:0046872">
    <property type="term" value="F:metal ion binding"/>
    <property type="evidence" value="ECO:0007669"/>
    <property type="project" value="UniProtKB-KW"/>
</dbReference>
<comment type="subcellular location">
    <subcellularLocation>
        <location evidence="3">Cell envelope</location>
    </subcellularLocation>
</comment>
<dbReference type="Pfam" id="PF14711">
    <property type="entry name" value="Nitr_red_bet_C"/>
    <property type="match status" value="1"/>
</dbReference>
<keyword evidence="5" id="KW-0004">4Fe-4S</keyword>
<protein>
    <submittedName>
        <fullName evidence="13">Nitrate reductase subunit beta</fullName>
    </submittedName>
    <submittedName>
        <fullName evidence="12">Respiratory nitrate reductase 1 beta chain</fullName>
    </submittedName>
</protein>
<dbReference type="PANTHER" id="PTHR43518:SF1">
    <property type="entry name" value="RESPIRATORY NITRATE REDUCTASE 1 BETA CHAIN"/>
    <property type="match status" value="1"/>
</dbReference>
<dbReference type="EMBL" id="AP025593">
    <property type="protein sequence ID" value="BDG16019.1"/>
    <property type="molecule type" value="Genomic_DNA"/>
</dbReference>